<proteinExistence type="predicted"/>
<name>A0A8D8HC63_CULPI</name>
<accession>A0A8D8HC63</accession>
<evidence type="ECO:0000313" key="1">
    <source>
        <dbReference type="EMBL" id="CAG6532229.1"/>
    </source>
</evidence>
<sequence>MVPCRRSARSLDQLPTRLLYRQWEVAKVPPVVPEPLLKEHSRLSFGLVGDVQLCLITAQNHLRRASWTTVLLKTWRTRRFNATKNNLRMQPLPLGHARSRWPRMKEI</sequence>
<protein>
    <submittedName>
        <fullName evidence="1">(northern house mosquito) hypothetical protein</fullName>
    </submittedName>
</protein>
<dbReference type="EMBL" id="HBUE01312789">
    <property type="protein sequence ID" value="CAG6584101.1"/>
    <property type="molecule type" value="Transcribed_RNA"/>
</dbReference>
<dbReference type="AlphaFoldDB" id="A0A8D8HC63"/>
<dbReference type="EMBL" id="HBUE01206479">
    <property type="protein sequence ID" value="CAG6532229.1"/>
    <property type="molecule type" value="Transcribed_RNA"/>
</dbReference>
<organism evidence="1">
    <name type="scientific">Culex pipiens</name>
    <name type="common">House mosquito</name>
    <dbReference type="NCBI Taxonomy" id="7175"/>
    <lineage>
        <taxon>Eukaryota</taxon>
        <taxon>Metazoa</taxon>
        <taxon>Ecdysozoa</taxon>
        <taxon>Arthropoda</taxon>
        <taxon>Hexapoda</taxon>
        <taxon>Insecta</taxon>
        <taxon>Pterygota</taxon>
        <taxon>Neoptera</taxon>
        <taxon>Endopterygota</taxon>
        <taxon>Diptera</taxon>
        <taxon>Nematocera</taxon>
        <taxon>Culicoidea</taxon>
        <taxon>Culicidae</taxon>
        <taxon>Culicinae</taxon>
        <taxon>Culicini</taxon>
        <taxon>Culex</taxon>
        <taxon>Culex</taxon>
    </lineage>
</organism>
<reference evidence="1" key="1">
    <citation type="submission" date="2021-05" db="EMBL/GenBank/DDBJ databases">
        <authorList>
            <person name="Alioto T."/>
            <person name="Alioto T."/>
            <person name="Gomez Garrido J."/>
        </authorList>
    </citation>
    <scope>NUCLEOTIDE SEQUENCE</scope>
</reference>